<name>A0AA40A328_9PEZI</name>
<protein>
    <submittedName>
        <fullName evidence="2">Uncharacterized protein</fullName>
    </submittedName>
</protein>
<sequence>MSQYKTTAQSSKTGAFLPDLSTARENPISILNMSVRTADQLLAGPLQSNTNVTNLGQGTADTISVSCAARASGLDVGLLRKWAAAGGYFFHLCWIFTRCPFLKILSRHLLVGTEDTAELTFNGGLGWAFAMLDREQALREATSSSFQRPHPSSFQPGPASQLKLPCRASDLGNPESSRHGALPAASAPNLLDPLHGSRPVASLSRSLDLGLEPYAETTETLPSYPRCEFGDEDNGQLDQIDSPGPLGNSSVATERSTPERELDTIDDEWTVELQLTIEILGRRRREAEDLFARNGDPSGLVSITKLASQFSGVWFPSGLPWF</sequence>
<dbReference type="AlphaFoldDB" id="A0AA40A328"/>
<accession>A0AA40A328</accession>
<dbReference type="EMBL" id="JAUKUA010000006">
    <property type="protein sequence ID" value="KAK0708342.1"/>
    <property type="molecule type" value="Genomic_DNA"/>
</dbReference>
<gene>
    <name evidence="2" type="ORF">B0H67DRAFT_338096</name>
</gene>
<keyword evidence="3" id="KW-1185">Reference proteome</keyword>
<proteinExistence type="predicted"/>
<evidence type="ECO:0000313" key="2">
    <source>
        <dbReference type="EMBL" id="KAK0708342.1"/>
    </source>
</evidence>
<reference evidence="2" key="1">
    <citation type="submission" date="2023-06" db="EMBL/GenBank/DDBJ databases">
        <title>Genome-scale phylogeny and comparative genomics of the fungal order Sordariales.</title>
        <authorList>
            <consortium name="Lawrence Berkeley National Laboratory"/>
            <person name="Hensen N."/>
            <person name="Bonometti L."/>
            <person name="Westerberg I."/>
            <person name="Brannstrom I.O."/>
            <person name="Guillou S."/>
            <person name="Cros-Aarteil S."/>
            <person name="Calhoun S."/>
            <person name="Haridas S."/>
            <person name="Kuo A."/>
            <person name="Mondo S."/>
            <person name="Pangilinan J."/>
            <person name="Riley R."/>
            <person name="Labutti K."/>
            <person name="Andreopoulos B."/>
            <person name="Lipzen A."/>
            <person name="Chen C."/>
            <person name="Yanf M."/>
            <person name="Daum C."/>
            <person name="Ng V."/>
            <person name="Clum A."/>
            <person name="Steindorff A."/>
            <person name="Ohm R."/>
            <person name="Martin F."/>
            <person name="Silar P."/>
            <person name="Natvig D."/>
            <person name="Lalanne C."/>
            <person name="Gautier V."/>
            <person name="Ament-Velasquez S.L."/>
            <person name="Kruys A."/>
            <person name="Hutchinson M.I."/>
            <person name="Powell A.J."/>
            <person name="Barry K."/>
            <person name="Miller A.N."/>
            <person name="Grigoriev I.V."/>
            <person name="Debuchy R."/>
            <person name="Gladieux P."/>
            <person name="Thoren M.H."/>
            <person name="Johannesson H."/>
        </authorList>
    </citation>
    <scope>NUCLEOTIDE SEQUENCE</scope>
    <source>
        <strain evidence="2">SMH4607-1</strain>
    </source>
</reference>
<feature type="compositionally biased region" description="Polar residues" evidence="1">
    <location>
        <begin position="141"/>
        <end position="155"/>
    </location>
</feature>
<comment type="caution">
    <text evidence="2">The sequence shown here is derived from an EMBL/GenBank/DDBJ whole genome shotgun (WGS) entry which is preliminary data.</text>
</comment>
<organism evidence="2 3">
    <name type="scientific">Lasiosphaeris hirsuta</name>
    <dbReference type="NCBI Taxonomy" id="260670"/>
    <lineage>
        <taxon>Eukaryota</taxon>
        <taxon>Fungi</taxon>
        <taxon>Dikarya</taxon>
        <taxon>Ascomycota</taxon>
        <taxon>Pezizomycotina</taxon>
        <taxon>Sordariomycetes</taxon>
        <taxon>Sordariomycetidae</taxon>
        <taxon>Sordariales</taxon>
        <taxon>Lasiosphaeriaceae</taxon>
        <taxon>Lasiosphaeris</taxon>
    </lineage>
</organism>
<dbReference type="Proteomes" id="UP001172102">
    <property type="component" value="Unassembled WGS sequence"/>
</dbReference>
<feature type="region of interest" description="Disordered" evidence="1">
    <location>
        <begin position="140"/>
        <end position="193"/>
    </location>
</feature>
<evidence type="ECO:0000313" key="3">
    <source>
        <dbReference type="Proteomes" id="UP001172102"/>
    </source>
</evidence>
<evidence type="ECO:0000256" key="1">
    <source>
        <dbReference type="SAM" id="MobiDB-lite"/>
    </source>
</evidence>
<feature type="region of interest" description="Disordered" evidence="1">
    <location>
        <begin position="220"/>
        <end position="259"/>
    </location>
</feature>